<evidence type="ECO:0000313" key="10">
    <source>
        <dbReference type="EMBL" id="EIA39811.1"/>
    </source>
</evidence>
<dbReference type="PANTHER" id="PTHR33992">
    <property type="entry name" value="RIBONUCLEASE P PROTEIN COMPONENT"/>
    <property type="match status" value="1"/>
</dbReference>
<keyword evidence="5 7" id="KW-0378">Hydrolase</keyword>
<keyword evidence="11" id="KW-1185">Reference proteome</keyword>
<protein>
    <recommendedName>
        <fullName evidence="7 8">Ribonuclease P protein component</fullName>
        <shortName evidence="7">RNase P protein</shortName>
        <shortName evidence="7">RNaseP protein</shortName>
        <ecNumber evidence="7 8">3.1.26.5</ecNumber>
    </recommendedName>
    <alternativeName>
        <fullName evidence="7">Protein C5</fullName>
    </alternativeName>
</protein>
<dbReference type="GO" id="GO:0000049">
    <property type="term" value="F:tRNA binding"/>
    <property type="evidence" value="ECO:0007669"/>
    <property type="project" value="UniProtKB-UniRule"/>
</dbReference>
<dbReference type="NCBIfam" id="TIGR00188">
    <property type="entry name" value="rnpA"/>
    <property type="match status" value="1"/>
</dbReference>
<organism evidence="10 11">
    <name type="scientific">Thermus parvatiensis</name>
    <dbReference type="NCBI Taxonomy" id="456163"/>
    <lineage>
        <taxon>Bacteria</taxon>
        <taxon>Thermotogati</taxon>
        <taxon>Deinococcota</taxon>
        <taxon>Deinococci</taxon>
        <taxon>Thermales</taxon>
        <taxon>Thermaceae</taxon>
        <taxon>Thermus</taxon>
    </lineage>
</organism>
<dbReference type="PROSITE" id="PS00648">
    <property type="entry name" value="RIBONUCLEASE_P"/>
    <property type="match status" value="1"/>
</dbReference>
<dbReference type="SUPFAM" id="SSF54211">
    <property type="entry name" value="Ribosomal protein S5 domain 2-like"/>
    <property type="match status" value="1"/>
</dbReference>
<dbReference type="GO" id="GO:0001682">
    <property type="term" value="P:tRNA 5'-leader removal"/>
    <property type="evidence" value="ECO:0007669"/>
    <property type="project" value="UniProtKB-UniRule"/>
</dbReference>
<keyword evidence="6 7" id="KW-0694">RNA-binding</keyword>
<dbReference type="InterPro" id="IPR014721">
    <property type="entry name" value="Ribsml_uS5_D2-typ_fold_subgr"/>
</dbReference>
<dbReference type="AlphaFoldDB" id="H7GF64"/>
<accession>H7GF64</accession>
<dbReference type="EMBL" id="AIJQ01000003">
    <property type="protein sequence ID" value="EIA39811.1"/>
    <property type="molecule type" value="Genomic_DNA"/>
</dbReference>
<name>H7GF64_9DEIN</name>
<dbReference type="GO" id="GO:0004526">
    <property type="term" value="F:ribonuclease P activity"/>
    <property type="evidence" value="ECO:0007669"/>
    <property type="project" value="UniProtKB-UniRule"/>
</dbReference>
<dbReference type="Gene3D" id="3.30.230.10">
    <property type="match status" value="1"/>
</dbReference>
<comment type="catalytic activity">
    <reaction evidence="7">
        <text>Endonucleolytic cleavage of RNA, removing 5'-extranucleotides from tRNA precursor.</text>
        <dbReference type="EC" id="3.1.26.5"/>
    </reaction>
</comment>
<dbReference type="Proteomes" id="UP000053186">
    <property type="component" value="Unassembled WGS sequence"/>
</dbReference>
<evidence type="ECO:0000313" key="11">
    <source>
        <dbReference type="Proteomes" id="UP000053186"/>
    </source>
</evidence>
<dbReference type="EC" id="3.1.26.5" evidence="7 8"/>
<dbReference type="InterPro" id="IPR020568">
    <property type="entry name" value="Ribosomal_Su5_D2-typ_SF"/>
</dbReference>
<gene>
    <name evidence="7" type="primary">rnpA</name>
    <name evidence="10" type="ORF">RLTM_03756</name>
</gene>
<dbReference type="Pfam" id="PF00825">
    <property type="entry name" value="Ribonuclease_P"/>
    <property type="match status" value="1"/>
</dbReference>
<dbReference type="GO" id="GO:0042781">
    <property type="term" value="F:3'-tRNA processing endoribonuclease activity"/>
    <property type="evidence" value="ECO:0007669"/>
    <property type="project" value="TreeGrafter"/>
</dbReference>
<dbReference type="InterPro" id="IPR000100">
    <property type="entry name" value="RNase_P"/>
</dbReference>
<evidence type="ECO:0000256" key="3">
    <source>
        <dbReference type="ARBA" id="ARBA00022722"/>
    </source>
</evidence>
<evidence type="ECO:0000256" key="7">
    <source>
        <dbReference type="HAMAP-Rule" id="MF_00227"/>
    </source>
</evidence>
<proteinExistence type="inferred from homology"/>
<evidence type="ECO:0000256" key="8">
    <source>
        <dbReference type="NCBIfam" id="TIGR00188"/>
    </source>
</evidence>
<dbReference type="PATRIC" id="fig|456163.3.peg.564"/>
<evidence type="ECO:0000256" key="6">
    <source>
        <dbReference type="ARBA" id="ARBA00022884"/>
    </source>
</evidence>
<comment type="subunit">
    <text evidence="7">Consists of a catalytic RNA component (M1 or rnpB) and a protein subunit.</text>
</comment>
<evidence type="ECO:0000256" key="1">
    <source>
        <dbReference type="ARBA" id="ARBA00002663"/>
    </source>
</evidence>
<dbReference type="GO" id="GO:0030677">
    <property type="term" value="C:ribonuclease P complex"/>
    <property type="evidence" value="ECO:0007669"/>
    <property type="project" value="TreeGrafter"/>
</dbReference>
<dbReference type="InterPro" id="IPR020539">
    <property type="entry name" value="RNase_P_CS"/>
</dbReference>
<sequence>MAPGREMDEKDVATQPQETGQNPRLPGQDEDPGRPEGAEAPPSEGALAPHARRSEAVGPKPPAPGGKLLSLKGDRAFQRLRKGRAGRGRYVSVKWLPAAELRVGIVVSKKVGKAVVRNKVKRRLREILRRLHLPQAHLLVVASPEAREADFAELFRDVVRALRKSGLVQ</sequence>
<evidence type="ECO:0000256" key="2">
    <source>
        <dbReference type="ARBA" id="ARBA00022694"/>
    </source>
</evidence>
<reference evidence="10 11" key="1">
    <citation type="journal article" date="2012" name="J. Bacteriol.">
        <title>Draft genome sequence of Thermus sp. strain RL, isolated from a hot water spring located atop the Himalayan ranges at Manikaran, India.</title>
        <authorList>
            <person name="Dwivedi V."/>
            <person name="Sangwan N."/>
            <person name="Nigam A."/>
            <person name="Garg N."/>
            <person name="Niharika N."/>
            <person name="Khurana P."/>
            <person name="Khurana J.P."/>
            <person name="Lal R."/>
        </authorList>
    </citation>
    <scope>NUCLEOTIDE SEQUENCE [LARGE SCALE GENOMIC DNA]</scope>
    <source>
        <strain evidence="10 11">RL</strain>
    </source>
</reference>
<comment type="function">
    <text evidence="1 7">RNaseP catalyzes the removal of the 5'-leader sequence from pre-tRNA to produce the mature 5'-terminus. It can also cleave other RNA substrates such as 4.5S RNA. The protein component plays an auxiliary but essential role in vivo by binding to the 5'-leader sequence and broadening the substrate specificity of the ribozyme.</text>
</comment>
<keyword evidence="3 7" id="KW-0540">Nuclease</keyword>
<keyword evidence="4 7" id="KW-0255">Endonuclease</keyword>
<comment type="similarity">
    <text evidence="7">Belongs to the RnpA family.</text>
</comment>
<feature type="compositionally biased region" description="Basic and acidic residues" evidence="9">
    <location>
        <begin position="1"/>
        <end position="12"/>
    </location>
</feature>
<evidence type="ECO:0000256" key="4">
    <source>
        <dbReference type="ARBA" id="ARBA00022759"/>
    </source>
</evidence>
<dbReference type="PANTHER" id="PTHR33992:SF1">
    <property type="entry name" value="RIBONUCLEASE P PROTEIN COMPONENT"/>
    <property type="match status" value="1"/>
</dbReference>
<keyword evidence="2 7" id="KW-0819">tRNA processing</keyword>
<feature type="region of interest" description="Disordered" evidence="9">
    <location>
        <begin position="1"/>
        <end position="74"/>
    </location>
</feature>
<evidence type="ECO:0000256" key="9">
    <source>
        <dbReference type="SAM" id="MobiDB-lite"/>
    </source>
</evidence>
<evidence type="ECO:0000256" key="5">
    <source>
        <dbReference type="ARBA" id="ARBA00022801"/>
    </source>
</evidence>
<comment type="caution">
    <text evidence="10">The sequence shown here is derived from an EMBL/GenBank/DDBJ whole genome shotgun (WGS) entry which is preliminary data.</text>
</comment>
<dbReference type="HAMAP" id="MF_00227">
    <property type="entry name" value="RNase_P"/>
    <property type="match status" value="1"/>
</dbReference>